<gene>
    <name evidence="2" type="ORF">A2W52_02310</name>
</gene>
<evidence type="ECO:0008006" key="4">
    <source>
        <dbReference type="Google" id="ProtNLM"/>
    </source>
</evidence>
<name>A0A1G2MFJ0_9BACT</name>
<reference evidence="2 3" key="1">
    <citation type="journal article" date="2016" name="Nat. Commun.">
        <title>Thousands of microbial genomes shed light on interconnected biogeochemical processes in an aquifer system.</title>
        <authorList>
            <person name="Anantharaman K."/>
            <person name="Brown C.T."/>
            <person name="Hug L.A."/>
            <person name="Sharon I."/>
            <person name="Castelle C.J."/>
            <person name="Probst A.J."/>
            <person name="Thomas B.C."/>
            <person name="Singh A."/>
            <person name="Wilkins M.J."/>
            <person name="Karaoz U."/>
            <person name="Brodie E.L."/>
            <person name="Williams K.H."/>
            <person name="Hubbard S.S."/>
            <person name="Banfield J.F."/>
        </authorList>
    </citation>
    <scope>NUCLEOTIDE SEQUENCE [LARGE SCALE GENOMIC DNA]</scope>
</reference>
<dbReference type="AlphaFoldDB" id="A0A1G2MFJ0"/>
<accession>A0A1G2MFJ0</accession>
<dbReference type="PANTHER" id="PTHR47505:SF1">
    <property type="entry name" value="DNA UTILIZATION PROTEIN YHGH"/>
    <property type="match status" value="1"/>
</dbReference>
<dbReference type="Proteomes" id="UP000176493">
    <property type="component" value="Unassembled WGS sequence"/>
</dbReference>
<dbReference type="SUPFAM" id="SSF53271">
    <property type="entry name" value="PRTase-like"/>
    <property type="match status" value="1"/>
</dbReference>
<comment type="similarity">
    <text evidence="1">Belongs to the ComF/GntX family.</text>
</comment>
<comment type="caution">
    <text evidence="2">The sequence shown here is derived from an EMBL/GenBank/DDBJ whole genome shotgun (WGS) entry which is preliminary data.</text>
</comment>
<dbReference type="Gene3D" id="3.40.50.2020">
    <property type="match status" value="1"/>
</dbReference>
<proteinExistence type="inferred from homology"/>
<dbReference type="InterPro" id="IPR051910">
    <property type="entry name" value="ComF/GntX_DNA_util-trans"/>
</dbReference>
<evidence type="ECO:0000313" key="2">
    <source>
        <dbReference type="EMBL" id="OHA21772.1"/>
    </source>
</evidence>
<organism evidence="2 3">
    <name type="scientific">Candidatus Taylorbacteria bacterium RIFCSPHIGHO2_02_49_25</name>
    <dbReference type="NCBI Taxonomy" id="1802305"/>
    <lineage>
        <taxon>Bacteria</taxon>
        <taxon>Candidatus Tayloriibacteriota</taxon>
    </lineage>
</organism>
<dbReference type="EMBL" id="MHRJ01000040">
    <property type="protein sequence ID" value="OHA21772.1"/>
    <property type="molecule type" value="Genomic_DNA"/>
</dbReference>
<evidence type="ECO:0000256" key="1">
    <source>
        <dbReference type="ARBA" id="ARBA00008007"/>
    </source>
</evidence>
<protein>
    <recommendedName>
        <fullName evidence="4">Phosphoribosyltransferase domain-containing protein</fullName>
    </recommendedName>
</protein>
<dbReference type="PANTHER" id="PTHR47505">
    <property type="entry name" value="DNA UTILIZATION PROTEIN YHGH"/>
    <property type="match status" value="1"/>
</dbReference>
<dbReference type="CDD" id="cd06223">
    <property type="entry name" value="PRTases_typeI"/>
    <property type="match status" value="1"/>
</dbReference>
<dbReference type="InterPro" id="IPR000836">
    <property type="entry name" value="PRTase_dom"/>
</dbReference>
<evidence type="ECO:0000313" key="3">
    <source>
        <dbReference type="Proteomes" id="UP000176493"/>
    </source>
</evidence>
<dbReference type="InterPro" id="IPR029057">
    <property type="entry name" value="PRTase-like"/>
</dbReference>
<sequence>MFQFLLDNIFPRKALVRELERMDAFSFAARVKGAMLYVGKETISCFEYQNPLVRQAIIELKYRGNKKVARLLATALYDELMGFLEEYAPLTNFSEPLLMPIPLSKKRESERGFNQCRLLADALLNIDGGKNFTLSFALTKCKDTESQTKVNSRTERLSNLTGCFTAEQSVVGRRNIILIDDVTTTGATFLEARRTLLRAGARKVIAFAVAH</sequence>